<dbReference type="Gene3D" id="3.30.420.10">
    <property type="entry name" value="Ribonuclease H-like superfamily/Ribonuclease H"/>
    <property type="match status" value="1"/>
</dbReference>
<dbReference type="InterPro" id="IPR012337">
    <property type="entry name" value="RNaseH-like_sf"/>
</dbReference>
<reference evidence="3" key="1">
    <citation type="journal article" date="2015" name="Proc. Natl. Acad. Sci. U.S.A.">
        <title>Genome sequence of the Asian Tiger mosquito, Aedes albopictus, reveals insights into its biology, genetics, and evolution.</title>
        <authorList>
            <person name="Chen X.G."/>
            <person name="Jiang X."/>
            <person name="Gu J."/>
            <person name="Xu M."/>
            <person name="Wu Y."/>
            <person name="Deng Y."/>
            <person name="Zhang C."/>
            <person name="Bonizzoni M."/>
            <person name="Dermauw W."/>
            <person name="Vontas J."/>
            <person name="Armbruster P."/>
            <person name="Huang X."/>
            <person name="Yang Y."/>
            <person name="Zhang H."/>
            <person name="He W."/>
            <person name="Peng H."/>
            <person name="Liu Y."/>
            <person name="Wu K."/>
            <person name="Chen J."/>
            <person name="Lirakis M."/>
            <person name="Topalis P."/>
            <person name="Van Leeuwen T."/>
            <person name="Hall A.B."/>
            <person name="Jiang X."/>
            <person name="Thorpe C."/>
            <person name="Mueller R.L."/>
            <person name="Sun C."/>
            <person name="Waterhouse R.M."/>
            <person name="Yan G."/>
            <person name="Tu Z.J."/>
            <person name="Fang X."/>
            <person name="James A.A."/>
        </authorList>
    </citation>
    <scope>NUCLEOTIDE SEQUENCE [LARGE SCALE GENOMIC DNA]</scope>
    <source>
        <strain evidence="3">Foshan</strain>
    </source>
</reference>
<protein>
    <recommendedName>
        <fullName evidence="1">Integrase catalytic domain-containing protein</fullName>
    </recommendedName>
</protein>
<feature type="domain" description="Integrase catalytic" evidence="1">
    <location>
        <begin position="12"/>
        <end position="191"/>
    </location>
</feature>
<keyword evidence="3" id="KW-1185">Reference proteome</keyword>
<reference evidence="2" key="2">
    <citation type="submission" date="2025-05" db="UniProtKB">
        <authorList>
            <consortium name="EnsemblMetazoa"/>
        </authorList>
    </citation>
    <scope>IDENTIFICATION</scope>
    <source>
        <strain evidence="2">Foshan</strain>
    </source>
</reference>
<proteinExistence type="predicted"/>
<dbReference type="PANTHER" id="PTHR47331:SF1">
    <property type="entry name" value="GAG-LIKE PROTEIN"/>
    <property type="match status" value="1"/>
</dbReference>
<dbReference type="PROSITE" id="PS50994">
    <property type="entry name" value="INTEGRASE"/>
    <property type="match status" value="1"/>
</dbReference>
<organism evidence="2 3">
    <name type="scientific">Aedes albopictus</name>
    <name type="common">Asian tiger mosquito</name>
    <name type="synonym">Stegomyia albopicta</name>
    <dbReference type="NCBI Taxonomy" id="7160"/>
    <lineage>
        <taxon>Eukaryota</taxon>
        <taxon>Metazoa</taxon>
        <taxon>Ecdysozoa</taxon>
        <taxon>Arthropoda</taxon>
        <taxon>Hexapoda</taxon>
        <taxon>Insecta</taxon>
        <taxon>Pterygota</taxon>
        <taxon>Neoptera</taxon>
        <taxon>Endopterygota</taxon>
        <taxon>Diptera</taxon>
        <taxon>Nematocera</taxon>
        <taxon>Culicoidea</taxon>
        <taxon>Culicidae</taxon>
        <taxon>Culicinae</taxon>
        <taxon>Aedini</taxon>
        <taxon>Aedes</taxon>
        <taxon>Stegomyia</taxon>
    </lineage>
</organism>
<name>A0ABM1YC32_AEDAL</name>
<accession>A0ABM1YC32</accession>
<sequence length="376" mass="43218">MNVFIIRNLNTEYETPNMKAFTFTGVDYFGPITISIGRRTEKRWGALFTCLVTRAIHLEVALDVSTYSFFLCLMNLQHLRGRVAELYNDNGTNFIGANNELKKIKQRLASKGIDWYFNPPLLPHFGGAWEVMVKETKSLMKFFQGTYREHTLRATFNEIAFIINYRPLTHIALDSEEEEPLTPNHFILGCAGDAELSLNDVSQAEALKQQWKKAQNLTSHIWQRWIKEYLPTQVQRTKWQELQKPIEIGDVVVMADENRKGFHEKGIIIEVRPSKDGQVRSAVVKTYKGIFIRSTVRMAILDVMKNTSKIQEERNNIATNNSNNSSKNNAKKVSRFGMFMSVLLTMLYVNTVNGLKINPIEEDGIIALVYKIQRKS</sequence>
<dbReference type="GeneID" id="134288080"/>
<evidence type="ECO:0000313" key="2">
    <source>
        <dbReference type="EnsemblMetazoa" id="AALFPA23_007762.P10393"/>
    </source>
</evidence>
<dbReference type="Proteomes" id="UP000069940">
    <property type="component" value="Unassembled WGS sequence"/>
</dbReference>
<dbReference type="InterPro" id="IPR001584">
    <property type="entry name" value="Integrase_cat-core"/>
</dbReference>
<dbReference type="EnsemblMetazoa" id="AALFPA23_007762.R10393">
    <property type="protein sequence ID" value="AALFPA23_007762.P10393"/>
    <property type="gene ID" value="AALFPA23_007762"/>
</dbReference>
<dbReference type="Pfam" id="PF18701">
    <property type="entry name" value="DUF5641"/>
    <property type="match status" value="1"/>
</dbReference>
<dbReference type="SUPFAM" id="SSF53098">
    <property type="entry name" value="Ribonuclease H-like"/>
    <property type="match status" value="1"/>
</dbReference>
<dbReference type="PANTHER" id="PTHR47331">
    <property type="entry name" value="PHD-TYPE DOMAIN-CONTAINING PROTEIN"/>
    <property type="match status" value="1"/>
</dbReference>
<dbReference type="RefSeq" id="XP_062707773.1">
    <property type="nucleotide sequence ID" value="XM_062851789.1"/>
</dbReference>
<evidence type="ECO:0000259" key="1">
    <source>
        <dbReference type="PROSITE" id="PS50994"/>
    </source>
</evidence>
<evidence type="ECO:0000313" key="3">
    <source>
        <dbReference type="Proteomes" id="UP000069940"/>
    </source>
</evidence>
<dbReference type="InterPro" id="IPR040676">
    <property type="entry name" value="DUF5641"/>
</dbReference>
<dbReference type="InterPro" id="IPR036397">
    <property type="entry name" value="RNaseH_sf"/>
</dbReference>